<sequence length="721" mass="83116">MGGSRSRRVLGSRSYKNYSAQMLDTAVDLVSRKIISSLEASKQFLIPRRTIDNKVKKKHPKKPGAQQRLTAAEELDIIKVLTAAADFGSPVSRLELRLIVRTYLNKNNKGHLFKHNLPGKWWVKNFLNRHKEMLTERAVQNIKRVRASTNTDDFENYFENLRKSLDKIPAKNILNYDETNLSDNPGSTKCIFKRKVKYPERIMNTSKGNISIMFAATADGTLLPTYTVYKAEHLWTTWCENGPGKARYNRSKSGWFDSTVFQDWFNSVIIPWADKLDGPKLIIGDNLSSHLNIDIVSKCEERNIRFTFLPPNSTHISQPLDVAFFGPLKRKWRDILTQYKIHNPAEPQINKAHFPMLLKSLLEAIEINSKANICAGFKATGIVPFNPQTILRKIPDYEEQNNYTIDTALLDYLKANRTANPLQKLRNKKLNITPGKSISSQEVQLFMTKKKSKLSRETNRSNINEAQQTFLDLETNLDAEPVIDEPNSKTRPKVTILSEVRFSPYNCAYADLTKMLPQNLKKVDKSYNIFKSESKENLPVIQPEEEFLEYIDYENQMPSTSADNKRLILKKPESCNAKKKIKRDNSDDNSENSDSYSLRDTSEDECFIPSESESCEDFEEQNVQNTVKKCETLRIDSYVLVKFCGPKTNKYYVGKVLDIIDDSGMYVKFMRNRKEEFYWPHIDDISYTVKSDIEIILGIPHEGRRGTLRFDCIDFSKYNVQ</sequence>
<evidence type="ECO:0000256" key="1">
    <source>
        <dbReference type="SAM" id="MobiDB-lite"/>
    </source>
</evidence>
<feature type="domain" description="DDE-1" evidence="2">
    <location>
        <begin position="210"/>
        <end position="357"/>
    </location>
</feature>
<dbReference type="GO" id="GO:0005634">
    <property type="term" value="C:nucleus"/>
    <property type="evidence" value="ECO:0007669"/>
    <property type="project" value="TreeGrafter"/>
</dbReference>
<protein>
    <recommendedName>
        <fullName evidence="2">DDE-1 domain-containing protein</fullName>
    </recommendedName>
</protein>
<dbReference type="AlphaFoldDB" id="A0A8R2LXG9"/>
<reference evidence="3" key="2">
    <citation type="submission" date="2022-06" db="UniProtKB">
        <authorList>
            <consortium name="EnsemblMetazoa"/>
        </authorList>
    </citation>
    <scope>IDENTIFICATION</scope>
    <source>
        <strain evidence="3">p50T (Dazao)</strain>
    </source>
</reference>
<dbReference type="PANTHER" id="PTHR19303">
    <property type="entry name" value="TRANSPOSON"/>
    <property type="match status" value="1"/>
</dbReference>
<dbReference type="EnsemblMetazoa" id="XM_038012490.1">
    <property type="protein sequence ID" value="XP_037868418.1"/>
    <property type="gene ID" value="LOC101739049"/>
</dbReference>
<dbReference type="EnsemblMetazoa" id="XM_038012491.1">
    <property type="protein sequence ID" value="XP_037868419.1"/>
    <property type="gene ID" value="LOC101739049"/>
</dbReference>
<accession>A0A8R2LXG9</accession>
<evidence type="ECO:0000259" key="2">
    <source>
        <dbReference type="Pfam" id="PF03184"/>
    </source>
</evidence>
<dbReference type="Gene3D" id="3.30.420.10">
    <property type="entry name" value="Ribonuclease H-like superfamily/Ribonuclease H"/>
    <property type="match status" value="1"/>
</dbReference>
<dbReference type="InterPro" id="IPR050863">
    <property type="entry name" value="CenT-Element_Derived"/>
</dbReference>
<dbReference type="RefSeq" id="XP_062525781.1">
    <property type="nucleotide sequence ID" value="XM_062669797.1"/>
</dbReference>
<reference evidence="4" key="1">
    <citation type="journal article" date="2008" name="Insect Biochem. Mol. Biol.">
        <title>The genome of a lepidopteran model insect, the silkworm Bombyx mori.</title>
        <authorList>
            <consortium name="International Silkworm Genome Consortium"/>
        </authorList>
    </citation>
    <scope>NUCLEOTIDE SEQUENCE [LARGE SCALE GENOMIC DNA]</scope>
    <source>
        <strain evidence="4">p50T</strain>
    </source>
</reference>
<proteinExistence type="predicted"/>
<keyword evidence="4" id="KW-1185">Reference proteome</keyword>
<dbReference type="RefSeq" id="XP_037868418.1">
    <property type="nucleotide sequence ID" value="XM_038012490.2"/>
</dbReference>
<dbReference type="InterPro" id="IPR004875">
    <property type="entry name" value="DDE_SF_endonuclease_dom"/>
</dbReference>
<evidence type="ECO:0000313" key="4">
    <source>
        <dbReference type="Proteomes" id="UP000005204"/>
    </source>
</evidence>
<dbReference type="GeneID" id="101739049"/>
<dbReference type="GO" id="GO:0003677">
    <property type="term" value="F:DNA binding"/>
    <property type="evidence" value="ECO:0007669"/>
    <property type="project" value="TreeGrafter"/>
</dbReference>
<evidence type="ECO:0000313" key="3">
    <source>
        <dbReference type="EnsemblMetazoa" id="XP_037868419.1"/>
    </source>
</evidence>
<dbReference type="Pfam" id="PF03184">
    <property type="entry name" value="DDE_1"/>
    <property type="match status" value="1"/>
</dbReference>
<dbReference type="InterPro" id="IPR036397">
    <property type="entry name" value="RNaseH_sf"/>
</dbReference>
<dbReference type="RefSeq" id="XP_037868419.1">
    <property type="nucleotide sequence ID" value="XM_038012491.2"/>
</dbReference>
<dbReference type="PANTHER" id="PTHR19303:SF74">
    <property type="entry name" value="POGO TRANSPOSABLE ELEMENT WITH KRAB DOMAIN"/>
    <property type="match status" value="1"/>
</dbReference>
<feature type="region of interest" description="Disordered" evidence="1">
    <location>
        <begin position="578"/>
        <end position="604"/>
    </location>
</feature>
<organism evidence="3 4">
    <name type="scientific">Bombyx mori</name>
    <name type="common">Silk moth</name>
    <dbReference type="NCBI Taxonomy" id="7091"/>
    <lineage>
        <taxon>Eukaryota</taxon>
        <taxon>Metazoa</taxon>
        <taxon>Ecdysozoa</taxon>
        <taxon>Arthropoda</taxon>
        <taxon>Hexapoda</taxon>
        <taxon>Insecta</taxon>
        <taxon>Pterygota</taxon>
        <taxon>Neoptera</taxon>
        <taxon>Endopterygota</taxon>
        <taxon>Lepidoptera</taxon>
        <taxon>Glossata</taxon>
        <taxon>Ditrysia</taxon>
        <taxon>Bombycoidea</taxon>
        <taxon>Bombycidae</taxon>
        <taxon>Bombycinae</taxon>
        <taxon>Bombyx</taxon>
    </lineage>
</organism>
<dbReference type="EnsemblMetazoa" id="XM_038012489.1">
    <property type="protein sequence ID" value="XP_037868417.1"/>
    <property type="gene ID" value="LOC101739049"/>
</dbReference>
<dbReference type="Proteomes" id="UP000005204">
    <property type="component" value="Unassembled WGS sequence"/>
</dbReference>
<name>A0A8R2LXG9_BOMMO</name>